<comment type="caution">
    <text evidence="2">The sequence shown here is derived from an EMBL/GenBank/DDBJ whole genome shotgun (WGS) entry which is preliminary data.</text>
</comment>
<dbReference type="VEuPathDB" id="FungiDB:A1Q1_03966"/>
<organism evidence="2 3">
    <name type="scientific">Trichosporon asahii var. asahii (strain ATCC 90039 / CBS 2479 / JCM 2466 / KCTC 7840 / NBRC 103889/ NCYC 2677 / UAMH 7654)</name>
    <name type="common">Yeast</name>
    <dbReference type="NCBI Taxonomy" id="1186058"/>
    <lineage>
        <taxon>Eukaryota</taxon>
        <taxon>Fungi</taxon>
        <taxon>Dikarya</taxon>
        <taxon>Basidiomycota</taxon>
        <taxon>Agaricomycotina</taxon>
        <taxon>Tremellomycetes</taxon>
        <taxon>Trichosporonales</taxon>
        <taxon>Trichosporonaceae</taxon>
        <taxon>Trichosporon</taxon>
    </lineage>
</organism>
<accession>J4UKN3</accession>
<dbReference type="Proteomes" id="UP000002748">
    <property type="component" value="Unassembled WGS sequence"/>
</dbReference>
<protein>
    <submittedName>
        <fullName evidence="2">Uncharacterized protein</fullName>
    </submittedName>
</protein>
<dbReference type="KEGG" id="tasa:A1Q1_03966"/>
<evidence type="ECO:0000313" key="2">
    <source>
        <dbReference type="EMBL" id="EJT52450.1"/>
    </source>
</evidence>
<feature type="compositionally biased region" description="Acidic residues" evidence="1">
    <location>
        <begin position="100"/>
        <end position="110"/>
    </location>
</feature>
<sequence length="147" mass="16456">MPVFAMQRSISAHPEARNGVKEVVFVYLPEDELKPPRHHYLEAAVPVAREALKLGARVTLVRPSDEAAGPQDYVKNGLTHEEQFLKGLLGSSWLGHPPGGDEESDNDDDPERLTRKQASDFRIISEEEYAMEVGQEAFKLETWWGGS</sequence>
<proteinExistence type="predicted"/>
<dbReference type="EMBL" id="ALBS01000025">
    <property type="protein sequence ID" value="EJT52450.1"/>
    <property type="molecule type" value="Genomic_DNA"/>
</dbReference>
<dbReference type="AlphaFoldDB" id="J4UKN3"/>
<evidence type="ECO:0000313" key="3">
    <source>
        <dbReference type="Proteomes" id="UP000002748"/>
    </source>
</evidence>
<feature type="region of interest" description="Disordered" evidence="1">
    <location>
        <begin position="90"/>
        <end position="119"/>
    </location>
</feature>
<evidence type="ECO:0000256" key="1">
    <source>
        <dbReference type="SAM" id="MobiDB-lite"/>
    </source>
</evidence>
<dbReference type="GeneID" id="25987479"/>
<gene>
    <name evidence="2" type="ORF">A1Q1_03966</name>
</gene>
<name>J4UKN3_TRIAS</name>
<reference evidence="2 3" key="1">
    <citation type="journal article" date="2012" name="Eukaryot. Cell">
        <title>Draft genome sequence of CBS 2479, the standard type strain of Trichosporon asahii.</title>
        <authorList>
            <person name="Yang R.Y."/>
            <person name="Li H.T."/>
            <person name="Zhu H."/>
            <person name="Zhou G.P."/>
            <person name="Wang M."/>
            <person name="Wang L."/>
        </authorList>
    </citation>
    <scope>NUCLEOTIDE SEQUENCE [LARGE SCALE GENOMIC DNA]</scope>
    <source>
        <strain evidence="3">ATCC 90039 / CBS 2479 / JCM 2466 / KCTC 7840 / NCYC 2677 / UAMH 7654</strain>
    </source>
</reference>
<dbReference type="RefSeq" id="XP_014183817.1">
    <property type="nucleotide sequence ID" value="XM_014328342.1"/>
</dbReference>
<dbReference type="HOGENOM" id="CLU_1769397_0_0_1"/>